<dbReference type="SUPFAM" id="SSF53335">
    <property type="entry name" value="S-adenosyl-L-methionine-dependent methyltransferases"/>
    <property type="match status" value="1"/>
</dbReference>
<dbReference type="GO" id="GO:0032259">
    <property type="term" value="P:methylation"/>
    <property type="evidence" value="ECO:0007669"/>
    <property type="project" value="UniProtKB-KW"/>
</dbReference>
<dbReference type="EMBL" id="LT837803">
    <property type="protein sequence ID" value="SMB21079.1"/>
    <property type="molecule type" value="Genomic_DNA"/>
</dbReference>
<dbReference type="EC" id="2.1.1.72" evidence="1"/>
<dbReference type="PROSITE" id="PS00092">
    <property type="entry name" value="N6_MTASE"/>
    <property type="match status" value="1"/>
</dbReference>
<keyword evidence="4" id="KW-0949">S-adenosyl-L-methionine</keyword>
<protein>
    <recommendedName>
        <fullName evidence="1">site-specific DNA-methyltransferase (adenine-specific)</fullName>
        <ecNumber evidence="1">2.1.1.72</ecNumber>
    </recommendedName>
</protein>
<evidence type="ECO:0000256" key="4">
    <source>
        <dbReference type="ARBA" id="ARBA00022691"/>
    </source>
</evidence>
<evidence type="ECO:0000256" key="3">
    <source>
        <dbReference type="ARBA" id="ARBA00022679"/>
    </source>
</evidence>
<dbReference type="REBASE" id="227514">
    <property type="entry name" value="M.SdeCho1ORF10093P"/>
</dbReference>
<reference evidence="9" key="1">
    <citation type="submission" date="2017-03" db="EMBL/GenBank/DDBJ databases">
        <authorList>
            <consortium name="AG Boll"/>
        </authorList>
    </citation>
    <scope>NUCLEOTIDE SEQUENCE [LARGE SCALE GENOMIC DNA]</scope>
    <source>
        <strain evidence="9">Chol</strain>
    </source>
</reference>
<dbReference type="CDD" id="cd02440">
    <property type="entry name" value="AdoMet_MTases"/>
    <property type="match status" value="1"/>
</dbReference>
<keyword evidence="3" id="KW-0808">Transferase</keyword>
<dbReference type="Pfam" id="PF07669">
    <property type="entry name" value="Eco57I"/>
    <property type="match status" value="1"/>
</dbReference>
<evidence type="ECO:0000259" key="8">
    <source>
        <dbReference type="Pfam" id="PF07669"/>
    </source>
</evidence>
<dbReference type="Gene3D" id="3.40.50.150">
    <property type="entry name" value="Vaccinia Virus protein VP39"/>
    <property type="match status" value="1"/>
</dbReference>
<dbReference type="Proteomes" id="UP000242886">
    <property type="component" value="Chromosome SDENCHOL"/>
</dbReference>
<dbReference type="PRINTS" id="PR00507">
    <property type="entry name" value="N12N6MTFRASE"/>
</dbReference>
<dbReference type="AlphaFoldDB" id="A0A7Z7HNI3"/>
<dbReference type="GO" id="GO:0009307">
    <property type="term" value="P:DNA restriction-modification system"/>
    <property type="evidence" value="ECO:0007669"/>
    <property type="project" value="UniProtKB-KW"/>
</dbReference>
<keyword evidence="10" id="KW-1185">Reference proteome</keyword>
<evidence type="ECO:0000256" key="1">
    <source>
        <dbReference type="ARBA" id="ARBA00011900"/>
    </source>
</evidence>
<comment type="catalytic activity">
    <reaction evidence="7">
        <text>a 2'-deoxyadenosine in DNA + S-adenosyl-L-methionine = an N(6)-methyl-2'-deoxyadenosine in DNA + S-adenosyl-L-homocysteine + H(+)</text>
        <dbReference type="Rhea" id="RHEA:15197"/>
        <dbReference type="Rhea" id="RHEA-COMP:12418"/>
        <dbReference type="Rhea" id="RHEA-COMP:12419"/>
        <dbReference type="ChEBI" id="CHEBI:15378"/>
        <dbReference type="ChEBI" id="CHEBI:57856"/>
        <dbReference type="ChEBI" id="CHEBI:59789"/>
        <dbReference type="ChEBI" id="CHEBI:90615"/>
        <dbReference type="ChEBI" id="CHEBI:90616"/>
        <dbReference type="EC" id="2.1.1.72"/>
    </reaction>
</comment>
<dbReference type="PANTHER" id="PTHR33841:SF6">
    <property type="entry name" value="TYPE II METHYLTRANSFERASE M.HINDII"/>
    <property type="match status" value="1"/>
</dbReference>
<dbReference type="InterPro" id="IPR029063">
    <property type="entry name" value="SAM-dependent_MTases_sf"/>
</dbReference>
<proteinExistence type="predicted"/>
<dbReference type="GO" id="GO:0003677">
    <property type="term" value="F:DNA binding"/>
    <property type="evidence" value="ECO:0007669"/>
    <property type="project" value="UniProtKB-KW"/>
</dbReference>
<dbReference type="GO" id="GO:0009007">
    <property type="term" value="F:site-specific DNA-methyltransferase (adenine-specific) activity"/>
    <property type="evidence" value="ECO:0007669"/>
    <property type="project" value="UniProtKB-EC"/>
</dbReference>
<dbReference type="InterPro" id="IPR050953">
    <property type="entry name" value="N4_N6_ade-DNA_methylase"/>
</dbReference>
<organism evidence="9 10">
    <name type="scientific">Sterolibacterium denitrificans</name>
    <dbReference type="NCBI Taxonomy" id="157592"/>
    <lineage>
        <taxon>Bacteria</taxon>
        <taxon>Pseudomonadati</taxon>
        <taxon>Pseudomonadota</taxon>
        <taxon>Betaproteobacteria</taxon>
        <taxon>Nitrosomonadales</taxon>
        <taxon>Sterolibacteriaceae</taxon>
        <taxon>Sterolibacterium</taxon>
    </lineage>
</organism>
<sequence>MLALRRQAGRVLEPACGDGAFSNELPDCVAIELDRRHAPPGSLNIDFFAYPETEKFSTIIGNPPYVRHQDILPESKALIASQLFDQRSNLYLFFIEKAVRHLMPGGELIFITPRDFLKTTSSVRLNRWLHEHGTITHAIELGDARIFTAAVPNCLIWRFEKDCRDRSVQYAEIGNRDALATALAAPRWERRHFVENAGHLIFAKALHSLQLKDIARVKVGAVSGADDIYADEKLGNRDFVCAATARTGKTRRMIWVDKNARPPKALLPHKARLISRGIRPYDESNWWQWGRGYPITDAPRVYVNGRTRQSQPFFLHACKNFDGAVLAIFPHDPGIDLAAFCAALNAVAWDQLGFVCDGRYLFTQRSLENAPLPASLERFIPGHTPP</sequence>
<gene>
    <name evidence="9" type="ORF">SDENCHOL_10093</name>
</gene>
<keyword evidence="6" id="KW-0238">DNA-binding</keyword>
<evidence type="ECO:0000256" key="6">
    <source>
        <dbReference type="ARBA" id="ARBA00023125"/>
    </source>
</evidence>
<evidence type="ECO:0000313" key="10">
    <source>
        <dbReference type="Proteomes" id="UP000242886"/>
    </source>
</evidence>
<evidence type="ECO:0000256" key="7">
    <source>
        <dbReference type="ARBA" id="ARBA00047942"/>
    </source>
</evidence>
<keyword evidence="5" id="KW-0680">Restriction system</keyword>
<dbReference type="PANTHER" id="PTHR33841">
    <property type="entry name" value="DNA METHYLTRANSFERASE YEEA-RELATED"/>
    <property type="match status" value="1"/>
</dbReference>
<evidence type="ECO:0000256" key="2">
    <source>
        <dbReference type="ARBA" id="ARBA00022603"/>
    </source>
</evidence>
<dbReference type="InterPro" id="IPR002052">
    <property type="entry name" value="DNA_methylase_N6_adenine_CS"/>
</dbReference>
<feature type="domain" description="Type II methyltransferase M.TaqI-like" evidence="8">
    <location>
        <begin position="46"/>
        <end position="147"/>
    </location>
</feature>
<dbReference type="InterPro" id="IPR011639">
    <property type="entry name" value="MethylTrfase_TaqI-like_dom"/>
</dbReference>
<evidence type="ECO:0000313" key="9">
    <source>
        <dbReference type="EMBL" id="SMB21079.1"/>
    </source>
</evidence>
<keyword evidence="2 9" id="KW-0489">Methyltransferase</keyword>
<accession>A0A7Z7HNI3</accession>
<name>A0A7Z7HNI3_9PROT</name>
<evidence type="ECO:0000256" key="5">
    <source>
        <dbReference type="ARBA" id="ARBA00022747"/>
    </source>
</evidence>